<organism evidence="1 2">
    <name type="scientific">Candidatus Acidiferrum panamense</name>
    <dbReference type="NCBI Taxonomy" id="2741543"/>
    <lineage>
        <taxon>Bacteria</taxon>
        <taxon>Pseudomonadati</taxon>
        <taxon>Acidobacteriota</taxon>
        <taxon>Terriglobia</taxon>
        <taxon>Candidatus Acidiferrales</taxon>
        <taxon>Candidatus Acidiferrum</taxon>
    </lineage>
</organism>
<name>A0A7V8NXZ8_9BACT</name>
<sequence>RTRKFELLTSAEQIDEIARVTHYPRIRARLAPPLAGRLVNRLRDVAIVVEKLAKVDRSLDPDRTREPCAEGYWYPGE</sequence>
<dbReference type="Proteomes" id="UP000567293">
    <property type="component" value="Unassembled WGS sequence"/>
</dbReference>
<dbReference type="EMBL" id="JACDQQ010002889">
    <property type="protein sequence ID" value="MBA0089230.1"/>
    <property type="molecule type" value="Genomic_DNA"/>
</dbReference>
<comment type="caution">
    <text evidence="1">The sequence shown here is derived from an EMBL/GenBank/DDBJ whole genome shotgun (WGS) entry which is preliminary data.</text>
</comment>
<protein>
    <submittedName>
        <fullName evidence="1">Uncharacterized protein</fullName>
    </submittedName>
</protein>
<keyword evidence="2" id="KW-1185">Reference proteome</keyword>
<evidence type="ECO:0000313" key="2">
    <source>
        <dbReference type="Proteomes" id="UP000567293"/>
    </source>
</evidence>
<feature type="non-terminal residue" evidence="1">
    <location>
        <position position="1"/>
    </location>
</feature>
<proteinExistence type="predicted"/>
<reference evidence="1" key="1">
    <citation type="submission" date="2020-06" db="EMBL/GenBank/DDBJ databases">
        <title>Legume-microbial interactions unlock mineral nutrients during tropical forest succession.</title>
        <authorList>
            <person name="Epihov D.Z."/>
        </authorList>
    </citation>
    <scope>NUCLEOTIDE SEQUENCE [LARGE SCALE GENOMIC DNA]</scope>
    <source>
        <strain evidence="1">Pan2503</strain>
    </source>
</reference>
<accession>A0A7V8NXZ8</accession>
<gene>
    <name evidence="1" type="ORF">HRJ53_29930</name>
</gene>
<evidence type="ECO:0000313" key="1">
    <source>
        <dbReference type="EMBL" id="MBA0089230.1"/>
    </source>
</evidence>
<dbReference type="AlphaFoldDB" id="A0A7V8NXZ8"/>